<keyword evidence="1" id="KW-1185">Reference proteome</keyword>
<proteinExistence type="predicted"/>
<gene>
    <name evidence="2" type="primary">LOC141577079</name>
</gene>
<sequence>MPPPPQGPVQMAVGPGLLCKAGSPKAGQQRNNKMDSLLLKTRKLATSHGCQSLQPIEGRQHQAHATLSLSQVSPAEAPASVPPSRGARAPGPTCSLLLCKRHSGKQICRDTARRASLWPESGGPRRAGGGF</sequence>
<evidence type="ECO:0000313" key="2">
    <source>
        <dbReference type="RefSeq" id="XP_074216741.1"/>
    </source>
</evidence>
<dbReference type="Proteomes" id="UP001732780">
    <property type="component" value="Chromosome 3"/>
</dbReference>
<name>A0AC58Q385_CAMBA</name>
<reference evidence="2" key="1">
    <citation type="submission" date="2025-08" db="UniProtKB">
        <authorList>
            <consortium name="RefSeq"/>
        </authorList>
    </citation>
    <scope>IDENTIFICATION</scope>
    <source>
        <tissue evidence="2">Blood</tissue>
    </source>
</reference>
<protein>
    <submittedName>
        <fullName evidence="2">Uncharacterized protein LOC141577079 isoform X2</fullName>
    </submittedName>
</protein>
<accession>A0AC58Q385</accession>
<evidence type="ECO:0000313" key="1">
    <source>
        <dbReference type="Proteomes" id="UP001732780"/>
    </source>
</evidence>
<dbReference type="RefSeq" id="XP_074216741.1">
    <property type="nucleotide sequence ID" value="XM_074360640.1"/>
</dbReference>
<organism evidence="1 2">
    <name type="scientific">Camelus bactrianus</name>
    <name type="common">Bactrian camel</name>
    <dbReference type="NCBI Taxonomy" id="9837"/>
    <lineage>
        <taxon>Eukaryota</taxon>
        <taxon>Metazoa</taxon>
        <taxon>Chordata</taxon>
        <taxon>Craniata</taxon>
        <taxon>Vertebrata</taxon>
        <taxon>Euteleostomi</taxon>
        <taxon>Mammalia</taxon>
        <taxon>Eutheria</taxon>
        <taxon>Laurasiatheria</taxon>
        <taxon>Artiodactyla</taxon>
        <taxon>Tylopoda</taxon>
        <taxon>Camelidae</taxon>
        <taxon>Camelus</taxon>
    </lineage>
</organism>